<dbReference type="eggNOG" id="ENOG502ZA4I">
    <property type="taxonomic scope" value="Bacteria"/>
</dbReference>
<evidence type="ECO:0000313" key="3">
    <source>
        <dbReference type="EMBL" id="EAP87573.1"/>
    </source>
</evidence>
<evidence type="ECO:0000256" key="1">
    <source>
        <dbReference type="SAM" id="Coils"/>
    </source>
</evidence>
<gene>
    <name evidence="3" type="ordered locus">CA2559_02420</name>
</gene>
<organism evidence="3 4">
    <name type="scientific">Croceibacter atlanticus (strain ATCC BAA-628 / JCM 21780 / CIP 108009 / IAM 15332 / KCTC 12090 / HTCC2559)</name>
    <dbReference type="NCBI Taxonomy" id="216432"/>
    <lineage>
        <taxon>Bacteria</taxon>
        <taxon>Pseudomonadati</taxon>
        <taxon>Bacteroidota</taxon>
        <taxon>Flavobacteriia</taxon>
        <taxon>Flavobacteriales</taxon>
        <taxon>Flavobacteriaceae</taxon>
        <taxon>Croceibacter</taxon>
    </lineage>
</organism>
<keyword evidence="4" id="KW-1185">Reference proteome</keyword>
<protein>
    <submittedName>
        <fullName evidence="3">Uncharacterized protein</fullName>
    </submittedName>
</protein>
<keyword evidence="1" id="KW-0175">Coiled coil</keyword>
<evidence type="ECO:0000256" key="2">
    <source>
        <dbReference type="SAM" id="MobiDB-lite"/>
    </source>
</evidence>
<dbReference type="OrthoDB" id="1100725at2"/>
<evidence type="ECO:0000313" key="4">
    <source>
        <dbReference type="Proteomes" id="UP000002297"/>
    </source>
</evidence>
<dbReference type="RefSeq" id="WP_013186251.1">
    <property type="nucleotide sequence ID" value="NC_014230.1"/>
</dbReference>
<dbReference type="AlphaFoldDB" id="A3U5Q6"/>
<dbReference type="KEGG" id="cat:CA2559_02420"/>
<reference evidence="3 4" key="1">
    <citation type="journal article" date="2010" name="J. Bacteriol.">
        <title>The complete genome sequence of Croceibacter atlanticus HTCC2559T.</title>
        <authorList>
            <person name="Oh H.M."/>
            <person name="Kang I."/>
            <person name="Ferriera S."/>
            <person name="Giovannoni S.J."/>
            <person name="Cho J.C."/>
        </authorList>
    </citation>
    <scope>NUCLEOTIDE SEQUENCE [LARGE SCALE GENOMIC DNA]</scope>
    <source>
        <strain evidence="4">ATCC BAA-628 / HTCC2559 / KCTC 12090</strain>
    </source>
</reference>
<dbReference type="STRING" id="216432.CA2559_02420"/>
<proteinExistence type="predicted"/>
<feature type="coiled-coil region" evidence="1">
    <location>
        <begin position="118"/>
        <end position="145"/>
    </location>
</feature>
<dbReference type="HOGENOM" id="CLU_050295_0_0_10"/>
<name>A3U5Q6_CROAH</name>
<sequence>MKKALKAELTSLAHQILQLKSTEDIKTLKEMAAKLHDKLTILEFTERHFDGPQPTIGRKDIVQAIENADNDYEITPSEEVIVPLKDNTTSKIEEVREEAQPDLDIIKATEKEIKPNTLSQEEVEYQKRQQQLEALEAKNRLMKNDMVDIGGVSYDDLPEFEPIGTPEKPSTPKKETAKATQDTKKSKSLNDRLNTGIAIGLNDRLAFIKHLFNGSAGDYNRVLSQLNTIESNENAQHFLETVVKPDYKNWEGKELYENRFKEIVEKKFN</sequence>
<dbReference type="GeneID" id="89452278"/>
<feature type="region of interest" description="Disordered" evidence="2">
    <location>
        <begin position="159"/>
        <end position="189"/>
    </location>
</feature>
<dbReference type="Proteomes" id="UP000002297">
    <property type="component" value="Chromosome"/>
</dbReference>
<feature type="compositionally biased region" description="Basic and acidic residues" evidence="2">
    <location>
        <begin position="170"/>
        <end position="189"/>
    </location>
</feature>
<accession>A3U5Q6</accession>
<dbReference type="EMBL" id="CP002046">
    <property type="protein sequence ID" value="EAP87573.1"/>
    <property type="molecule type" value="Genomic_DNA"/>
</dbReference>